<dbReference type="Gene3D" id="3.30.160.60">
    <property type="entry name" value="Classic Zinc Finger"/>
    <property type="match status" value="1"/>
</dbReference>
<evidence type="ECO:0000256" key="8">
    <source>
        <dbReference type="ARBA" id="ARBA00023163"/>
    </source>
</evidence>
<evidence type="ECO:0000256" key="2">
    <source>
        <dbReference type="ARBA" id="ARBA00022723"/>
    </source>
</evidence>
<sequence>MPYSIAISMSAGSTGTALEPSSVGVLSVARDLAAVHLDYQLSNETLVTRATMKPNTTEGDVLSVEEQLDLMAEGIFEDIFENILHDYVLREHREEKILRAQSAAVLGRQAAEAAAAQELPGHANSLTPNASLTGSPAPITSSTAVGGSKAVHTKSGIFEDGQFYLKGNPLETQQDIICVRCGLQRRMSHSEAQDPNKKYCKRLPFLNKPGFDIYGRPFLLEAGGSNRNGKEKDVAAARALADQASTPGSFESPATTPPDGTASKTASEAPVKAPKKPQIPLLACRNCNRNIACNRFASHLKSCLGLGSRRRGGRDASQGASQNAYTTPCGSKTGTPMPEPRRNTANSPERRDGGDDDSNDEPKKKKAKKPTQSKPALKKPPTEKKRTKAQLTAEAKPTKAVATKAAKEAKEVKLAKDGEEKNAASSAVRAIGDKVNGEPVNKKKRKADTLLHANGASRDADEDEKDSSITLSQASSSTLASAAHQPKKQRMTAGEKPAKNPVSNFKGRQGSPENGSAGGRISKSSIPPLKLSALGTPAGSTPQSSSTLGVRPGSPSRPQSSNTSAKPKTIKREHSGPTGNISPKPKAADPVASSKAGKTLPKPSLPLMKPKTPAHIGDPAISPDNKPLTSPTLKRKPPNGSPLKKSLKDKEIETNATKERKEKKATAKKTTGEIPAAKKTVPKKPRAGNTDEGNEA</sequence>
<evidence type="ECO:0000256" key="4">
    <source>
        <dbReference type="ARBA" id="ARBA00022833"/>
    </source>
</evidence>
<feature type="compositionally biased region" description="Low complexity" evidence="11">
    <location>
        <begin position="598"/>
        <end position="613"/>
    </location>
</feature>
<organism evidence="12 13">
    <name type="scientific">Trichoglossum hirsutum</name>
    <dbReference type="NCBI Taxonomy" id="265104"/>
    <lineage>
        <taxon>Eukaryota</taxon>
        <taxon>Fungi</taxon>
        <taxon>Dikarya</taxon>
        <taxon>Ascomycota</taxon>
        <taxon>Pezizomycotina</taxon>
        <taxon>Geoglossomycetes</taxon>
        <taxon>Geoglossales</taxon>
        <taxon>Geoglossaceae</taxon>
        <taxon>Trichoglossum</taxon>
    </lineage>
</organism>
<dbReference type="GO" id="GO:0008270">
    <property type="term" value="F:zinc ion binding"/>
    <property type="evidence" value="ECO:0007669"/>
    <property type="project" value="UniProtKB-KW"/>
</dbReference>
<keyword evidence="4" id="KW-0862">Zinc</keyword>
<feature type="compositionally biased region" description="Basic and acidic residues" evidence="11">
    <location>
        <begin position="405"/>
        <end position="422"/>
    </location>
</feature>
<feature type="region of interest" description="Disordered" evidence="11">
    <location>
        <begin position="116"/>
        <end position="145"/>
    </location>
</feature>
<evidence type="ECO:0000256" key="6">
    <source>
        <dbReference type="ARBA" id="ARBA00023015"/>
    </source>
</evidence>
<keyword evidence="2" id="KW-0479">Metal-binding</keyword>
<evidence type="ECO:0000313" key="12">
    <source>
        <dbReference type="EMBL" id="KAH0558604.1"/>
    </source>
</evidence>
<feature type="region of interest" description="Disordered" evidence="11">
    <location>
        <begin position="222"/>
        <end position="276"/>
    </location>
</feature>
<feature type="compositionally biased region" description="Low complexity" evidence="11">
    <location>
        <begin position="468"/>
        <end position="483"/>
    </location>
</feature>
<comment type="caution">
    <text evidence="12">The sequence shown here is derived from an EMBL/GenBank/DDBJ whole genome shotgun (WGS) entry which is preliminary data.</text>
</comment>
<comment type="subcellular location">
    <subcellularLocation>
        <location evidence="1 10">Nucleus</location>
    </subcellularLocation>
</comment>
<gene>
    <name evidence="12" type="ORF">GP486_004744</name>
</gene>
<dbReference type="PANTHER" id="PTHR46367">
    <property type="entry name" value="ATAXIN-7-LIKE PROTEIN 3"/>
    <property type="match status" value="1"/>
</dbReference>
<evidence type="ECO:0000256" key="3">
    <source>
        <dbReference type="ARBA" id="ARBA00022771"/>
    </source>
</evidence>
<feature type="compositionally biased region" description="Polar residues" evidence="11">
    <location>
        <begin position="318"/>
        <end position="334"/>
    </location>
</feature>
<dbReference type="GO" id="GO:0006357">
    <property type="term" value="P:regulation of transcription by RNA polymerase II"/>
    <property type="evidence" value="ECO:0007669"/>
    <property type="project" value="TreeGrafter"/>
</dbReference>
<accession>A0A9P8LAB6</accession>
<keyword evidence="9" id="KW-0539">Nucleus</keyword>
<feature type="compositionally biased region" description="Polar residues" evidence="11">
    <location>
        <begin position="245"/>
        <end position="254"/>
    </location>
</feature>
<keyword evidence="5" id="KW-0156">Chromatin regulator</keyword>
<protein>
    <recommendedName>
        <fullName evidence="10">SAGA-associated factor 11</fullName>
    </recommendedName>
</protein>
<keyword evidence="6" id="KW-0805">Transcription regulation</keyword>
<dbReference type="EMBL" id="JAGHQM010000795">
    <property type="protein sequence ID" value="KAH0558604.1"/>
    <property type="molecule type" value="Genomic_DNA"/>
</dbReference>
<evidence type="ECO:0000256" key="7">
    <source>
        <dbReference type="ARBA" id="ARBA00023159"/>
    </source>
</evidence>
<dbReference type="GO" id="GO:0071819">
    <property type="term" value="C:DUBm complex"/>
    <property type="evidence" value="ECO:0007669"/>
    <property type="project" value="TreeGrafter"/>
</dbReference>
<keyword evidence="3" id="KW-0863">Zinc-finger</keyword>
<feature type="compositionally biased region" description="Polar residues" evidence="11">
    <location>
        <begin position="538"/>
        <end position="548"/>
    </location>
</feature>
<name>A0A9P8LAB6_9PEZI</name>
<dbReference type="InterPro" id="IPR051078">
    <property type="entry name" value="SGF11"/>
</dbReference>
<keyword evidence="8" id="KW-0804">Transcription</keyword>
<keyword evidence="13" id="KW-1185">Reference proteome</keyword>
<reference evidence="12" key="1">
    <citation type="submission" date="2021-03" db="EMBL/GenBank/DDBJ databases">
        <title>Comparative genomics and phylogenomic investigation of the class Geoglossomycetes provide insights into ecological specialization and systematics.</title>
        <authorList>
            <person name="Melie T."/>
            <person name="Pirro S."/>
            <person name="Miller A.N."/>
            <person name="Quandt A."/>
        </authorList>
    </citation>
    <scope>NUCLEOTIDE SEQUENCE</scope>
    <source>
        <strain evidence="12">CAQ_001_2017</strain>
    </source>
</reference>
<evidence type="ECO:0000256" key="5">
    <source>
        <dbReference type="ARBA" id="ARBA00022853"/>
    </source>
</evidence>
<evidence type="ECO:0000256" key="10">
    <source>
        <dbReference type="RuleBase" id="RU261113"/>
    </source>
</evidence>
<feature type="compositionally biased region" description="Basic and acidic residues" evidence="11">
    <location>
        <begin position="646"/>
        <end position="665"/>
    </location>
</feature>
<dbReference type="AlphaFoldDB" id="A0A9P8LAB6"/>
<dbReference type="PANTHER" id="PTHR46367:SF1">
    <property type="entry name" value="ATAXIN-7-LIKE PROTEIN 3"/>
    <property type="match status" value="1"/>
</dbReference>
<feature type="compositionally biased region" description="Polar residues" evidence="11">
    <location>
        <begin position="124"/>
        <end position="145"/>
    </location>
</feature>
<evidence type="ECO:0000256" key="9">
    <source>
        <dbReference type="ARBA" id="ARBA00023242"/>
    </source>
</evidence>
<dbReference type="Pfam" id="PF08209">
    <property type="entry name" value="Sgf11"/>
    <property type="match status" value="1"/>
</dbReference>
<dbReference type="GO" id="GO:0006325">
    <property type="term" value="P:chromatin organization"/>
    <property type="evidence" value="ECO:0007669"/>
    <property type="project" value="UniProtKB-KW"/>
</dbReference>
<proteinExistence type="inferred from homology"/>
<feature type="region of interest" description="Disordered" evidence="11">
    <location>
        <begin position="307"/>
        <end position="696"/>
    </location>
</feature>
<evidence type="ECO:0000256" key="11">
    <source>
        <dbReference type="SAM" id="MobiDB-lite"/>
    </source>
</evidence>
<comment type="similarity">
    <text evidence="10">Belongs to the SGF11 family.</text>
</comment>
<dbReference type="GO" id="GO:0003713">
    <property type="term" value="F:transcription coactivator activity"/>
    <property type="evidence" value="ECO:0007669"/>
    <property type="project" value="TreeGrafter"/>
</dbReference>
<feature type="compositionally biased region" description="Polar residues" evidence="11">
    <location>
        <begin position="556"/>
        <end position="566"/>
    </location>
</feature>
<keyword evidence="7 10" id="KW-0010">Activator</keyword>
<evidence type="ECO:0000313" key="13">
    <source>
        <dbReference type="Proteomes" id="UP000750711"/>
    </source>
</evidence>
<dbReference type="GO" id="GO:0000124">
    <property type="term" value="C:SAGA complex"/>
    <property type="evidence" value="ECO:0007669"/>
    <property type="project" value="TreeGrafter"/>
</dbReference>
<dbReference type="Proteomes" id="UP000750711">
    <property type="component" value="Unassembled WGS sequence"/>
</dbReference>
<dbReference type="InterPro" id="IPR013246">
    <property type="entry name" value="SAGA_su_Sgf11"/>
</dbReference>
<evidence type="ECO:0000256" key="1">
    <source>
        <dbReference type="ARBA" id="ARBA00004123"/>
    </source>
</evidence>
<feature type="compositionally biased region" description="Low complexity" evidence="11">
    <location>
        <begin position="392"/>
        <end position="404"/>
    </location>
</feature>